<comment type="caution">
    <text evidence="2">The sequence shown here is derived from an EMBL/GenBank/DDBJ whole genome shotgun (WGS) entry which is preliminary data.</text>
</comment>
<gene>
    <name evidence="2" type="ORF">GCM10017566_54110</name>
</gene>
<dbReference type="SUPFAM" id="SSF46689">
    <property type="entry name" value="Homeodomain-like"/>
    <property type="match status" value="1"/>
</dbReference>
<dbReference type="AlphaFoldDB" id="A0A8H9J4H5"/>
<evidence type="ECO:0000313" key="3">
    <source>
        <dbReference type="Proteomes" id="UP000658656"/>
    </source>
</evidence>
<reference evidence="2" key="1">
    <citation type="journal article" date="2014" name="Int. J. Syst. Evol. Microbiol.">
        <title>Complete genome sequence of Corynebacterium casei LMG S-19264T (=DSM 44701T), isolated from a smear-ripened cheese.</title>
        <authorList>
            <consortium name="US DOE Joint Genome Institute (JGI-PGF)"/>
            <person name="Walter F."/>
            <person name="Albersmeier A."/>
            <person name="Kalinowski J."/>
            <person name="Ruckert C."/>
        </authorList>
    </citation>
    <scope>NUCLEOTIDE SEQUENCE</scope>
    <source>
        <strain evidence="2">CGMCC 4.7679</strain>
    </source>
</reference>
<evidence type="ECO:0000313" key="2">
    <source>
        <dbReference type="EMBL" id="GHF73334.1"/>
    </source>
</evidence>
<feature type="region of interest" description="Disordered" evidence="1">
    <location>
        <begin position="247"/>
        <end position="336"/>
    </location>
</feature>
<evidence type="ECO:0000256" key="1">
    <source>
        <dbReference type="SAM" id="MobiDB-lite"/>
    </source>
</evidence>
<name>A0A8H9J4H5_9PSEU</name>
<protein>
    <recommendedName>
        <fullName evidence="4">IS481 family transposase</fullName>
    </recommendedName>
</protein>
<sequence length="336" mass="37733">MSHRNAPLSPTGRLRLARCVVDEGWSLRRAAERFQVSVTTAKRWADRYRQDGAADMVDRSSRPHHSLRRTPTRTERRIIKVRVQRRWGPARIAFFLHLVPSTVHRVLARYGLPRLAHLDRVTGRPVRRYEHATPGELVHVDIKKLGNIPDGGGHRVTGRQAGQRHRTRTPGKTLDAGGNSHVGYSYLHNAVDDHSRLAYTEILPGREERDGGRVLATSPELLYCPRHHDPAGTDRQRFVLQVQTLARHPRRCRDHPQTHPPLPTSDQRKGGAIQPHASRRNGPTPGPTNLEPNAAKHCHDGYTPTITTAATPHSQATHPPAAYLTSRDRTPRSCSS</sequence>
<feature type="region of interest" description="Disordered" evidence="1">
    <location>
        <begin position="148"/>
        <end position="179"/>
    </location>
</feature>
<dbReference type="Pfam" id="PF13565">
    <property type="entry name" value="HTH_32"/>
    <property type="match status" value="1"/>
</dbReference>
<accession>A0A8H9J4H5</accession>
<keyword evidence="3" id="KW-1185">Reference proteome</keyword>
<dbReference type="InterPro" id="IPR009057">
    <property type="entry name" value="Homeodomain-like_sf"/>
</dbReference>
<reference evidence="2" key="2">
    <citation type="submission" date="2020-09" db="EMBL/GenBank/DDBJ databases">
        <authorList>
            <person name="Sun Q."/>
            <person name="Zhou Y."/>
        </authorList>
    </citation>
    <scope>NUCLEOTIDE SEQUENCE</scope>
    <source>
        <strain evidence="2">CGMCC 4.7679</strain>
    </source>
</reference>
<dbReference type="EMBL" id="BNAV01000009">
    <property type="protein sequence ID" value="GHF73334.1"/>
    <property type="molecule type" value="Genomic_DNA"/>
</dbReference>
<feature type="compositionally biased region" description="Polar residues" evidence="1">
    <location>
        <begin position="304"/>
        <end position="317"/>
    </location>
</feature>
<feature type="compositionally biased region" description="Basic and acidic residues" evidence="1">
    <location>
        <begin position="326"/>
        <end position="336"/>
    </location>
</feature>
<evidence type="ECO:0008006" key="4">
    <source>
        <dbReference type="Google" id="ProtNLM"/>
    </source>
</evidence>
<proteinExistence type="predicted"/>
<organism evidence="2 3">
    <name type="scientific">Amycolatopsis bartoniae</name>
    <dbReference type="NCBI Taxonomy" id="941986"/>
    <lineage>
        <taxon>Bacteria</taxon>
        <taxon>Bacillati</taxon>
        <taxon>Actinomycetota</taxon>
        <taxon>Actinomycetes</taxon>
        <taxon>Pseudonocardiales</taxon>
        <taxon>Pseudonocardiaceae</taxon>
        <taxon>Amycolatopsis</taxon>
    </lineage>
</organism>
<dbReference type="Proteomes" id="UP000658656">
    <property type="component" value="Unassembled WGS sequence"/>
</dbReference>